<evidence type="ECO:0000256" key="2">
    <source>
        <dbReference type="SAM" id="SignalP"/>
    </source>
</evidence>
<reference evidence="3 4" key="1">
    <citation type="submission" date="2018-11" db="EMBL/GenBank/DDBJ databases">
        <title>Genomic Encyclopedia of Type Strains, Phase IV (KMG-IV): sequencing the most valuable type-strain genomes for metagenomic binning, comparative biology and taxonomic classification.</title>
        <authorList>
            <person name="Goeker M."/>
        </authorList>
    </citation>
    <scope>NUCLEOTIDE SEQUENCE [LARGE SCALE GENOMIC DNA]</scope>
    <source>
        <strain evidence="3 4">DSM 5900</strain>
    </source>
</reference>
<dbReference type="RefSeq" id="WP_123688615.1">
    <property type="nucleotide sequence ID" value="NZ_AP019700.1"/>
</dbReference>
<sequence length="173" mass="16871">MKKTLLSATALAFALAAPAAFAAPSIQGHGQGVSGVMQTAQATTPQQSRPGTAEQGGQRSGDAGTAIPPTSTTGAPRTGTATMPMPSTMPGAVPGTDPTKANETGSGNRAGDSGSKELPTTPGSGAQPSAGTAMPGVTAPGQTQPTDAKPSESGQRVGDPGTAEPQNKPRPRT</sequence>
<proteinExistence type="predicted"/>
<comment type="caution">
    <text evidence="3">The sequence shown here is derived from an EMBL/GenBank/DDBJ whole genome shotgun (WGS) entry which is preliminary data.</text>
</comment>
<feature type="signal peptide" evidence="2">
    <location>
        <begin position="1"/>
        <end position="22"/>
    </location>
</feature>
<feature type="region of interest" description="Disordered" evidence="1">
    <location>
        <begin position="25"/>
        <end position="173"/>
    </location>
</feature>
<protein>
    <submittedName>
        <fullName evidence="3">Uncharacterized protein</fullName>
    </submittedName>
</protein>
<keyword evidence="4" id="KW-1185">Reference proteome</keyword>
<feature type="chain" id="PRO_5018010729" evidence="2">
    <location>
        <begin position="23"/>
        <end position="173"/>
    </location>
</feature>
<organism evidence="3 4">
    <name type="scientific">Stella humosa</name>
    <dbReference type="NCBI Taxonomy" id="94"/>
    <lineage>
        <taxon>Bacteria</taxon>
        <taxon>Pseudomonadati</taxon>
        <taxon>Pseudomonadota</taxon>
        <taxon>Alphaproteobacteria</taxon>
        <taxon>Rhodospirillales</taxon>
        <taxon>Stellaceae</taxon>
        <taxon>Stella</taxon>
    </lineage>
</organism>
<accession>A0A3N1MFJ1</accession>
<feature type="compositionally biased region" description="Polar residues" evidence="1">
    <location>
        <begin position="121"/>
        <end position="130"/>
    </location>
</feature>
<keyword evidence="2" id="KW-0732">Signal</keyword>
<dbReference type="EMBL" id="RJKX01000011">
    <property type="protein sequence ID" value="ROQ01905.1"/>
    <property type="molecule type" value="Genomic_DNA"/>
</dbReference>
<dbReference type="AlphaFoldDB" id="A0A3N1MFJ1"/>
<feature type="compositionally biased region" description="Polar residues" evidence="1">
    <location>
        <begin position="36"/>
        <end position="50"/>
    </location>
</feature>
<evidence type="ECO:0000256" key="1">
    <source>
        <dbReference type="SAM" id="MobiDB-lite"/>
    </source>
</evidence>
<name>A0A3N1MFJ1_9PROT</name>
<evidence type="ECO:0000313" key="3">
    <source>
        <dbReference type="EMBL" id="ROQ01905.1"/>
    </source>
</evidence>
<dbReference type="Proteomes" id="UP000278222">
    <property type="component" value="Unassembled WGS sequence"/>
</dbReference>
<feature type="compositionally biased region" description="Polar residues" evidence="1">
    <location>
        <begin position="68"/>
        <end position="81"/>
    </location>
</feature>
<gene>
    <name evidence="3" type="ORF">EDC65_1092</name>
</gene>
<evidence type="ECO:0000313" key="4">
    <source>
        <dbReference type="Proteomes" id="UP000278222"/>
    </source>
</evidence>